<feature type="domain" description="Orc1-like AAA ATPase" evidence="4">
    <location>
        <begin position="12"/>
        <end position="146"/>
    </location>
</feature>
<dbReference type="EMBL" id="JAOAOG010000243">
    <property type="protein sequence ID" value="KAJ6236435.1"/>
    <property type="molecule type" value="Genomic_DNA"/>
</dbReference>
<dbReference type="PANTHER" id="PTHR12705:SF0">
    <property type="entry name" value="ORIGIN RECOGNITION COMPLEX SUBUNIT 5"/>
    <property type="match status" value="1"/>
</dbReference>
<name>A0AAV8A7A6_9EUKA</name>
<comment type="caution">
    <text evidence="6">The sequence shown here is derived from an EMBL/GenBank/DDBJ whole genome shotgun (WGS) entry which is preliminary data.</text>
</comment>
<dbReference type="Gene3D" id="3.40.50.300">
    <property type="entry name" value="P-loop containing nucleotide triphosphate hydrolases"/>
    <property type="match status" value="1"/>
</dbReference>
<evidence type="ECO:0000313" key="8">
    <source>
        <dbReference type="Proteomes" id="UP001146793"/>
    </source>
</evidence>
<dbReference type="GO" id="GO:0003688">
    <property type="term" value="F:DNA replication origin binding"/>
    <property type="evidence" value="ECO:0007669"/>
    <property type="project" value="TreeGrafter"/>
</dbReference>
<feature type="domain" description="Origin recognition complex subunit 5 C-terminal" evidence="5">
    <location>
        <begin position="302"/>
        <end position="431"/>
    </location>
</feature>
<proteinExistence type="inferred from homology"/>
<evidence type="ECO:0000256" key="2">
    <source>
        <dbReference type="ARBA" id="ARBA00022741"/>
    </source>
</evidence>
<evidence type="ECO:0000256" key="1">
    <source>
        <dbReference type="ARBA" id="ARBA00006269"/>
    </source>
</evidence>
<dbReference type="Pfam" id="PF14630">
    <property type="entry name" value="ORC5_C"/>
    <property type="match status" value="1"/>
</dbReference>
<organism evidence="6 8">
    <name type="scientific">Anaeramoeba flamelloides</name>
    <dbReference type="NCBI Taxonomy" id="1746091"/>
    <lineage>
        <taxon>Eukaryota</taxon>
        <taxon>Metamonada</taxon>
        <taxon>Anaeramoebidae</taxon>
        <taxon>Anaeramoeba</taxon>
    </lineage>
</organism>
<dbReference type="InterPro" id="IPR020796">
    <property type="entry name" value="ORC5"/>
</dbReference>
<gene>
    <name evidence="6" type="ORF">M0812_01326</name>
    <name evidence="7" type="ORF">M0813_27822</name>
</gene>
<evidence type="ECO:0000313" key="7">
    <source>
        <dbReference type="EMBL" id="KAJ6236435.1"/>
    </source>
</evidence>
<dbReference type="InterPro" id="IPR047088">
    <property type="entry name" value="ORC5_C"/>
</dbReference>
<evidence type="ECO:0000259" key="4">
    <source>
        <dbReference type="Pfam" id="PF13191"/>
    </source>
</evidence>
<dbReference type="Pfam" id="PF13191">
    <property type="entry name" value="AAA_16"/>
    <property type="match status" value="1"/>
</dbReference>
<keyword evidence="3" id="KW-0067">ATP-binding</keyword>
<dbReference type="AlphaFoldDB" id="A0AAV8A7A6"/>
<dbReference type="InterPro" id="IPR041664">
    <property type="entry name" value="AAA_16"/>
</dbReference>
<keyword evidence="2" id="KW-0547">Nucleotide-binding</keyword>
<dbReference type="InterPro" id="IPR027417">
    <property type="entry name" value="P-loop_NTPase"/>
</dbReference>
<keyword evidence="9" id="KW-1185">Reference proteome</keyword>
<evidence type="ECO:0000256" key="3">
    <source>
        <dbReference type="ARBA" id="ARBA00022840"/>
    </source>
</evidence>
<evidence type="ECO:0000313" key="9">
    <source>
        <dbReference type="Proteomes" id="UP001150062"/>
    </source>
</evidence>
<dbReference type="GO" id="GO:0006270">
    <property type="term" value="P:DNA replication initiation"/>
    <property type="evidence" value="ECO:0007669"/>
    <property type="project" value="TreeGrafter"/>
</dbReference>
<dbReference type="SUPFAM" id="SSF52540">
    <property type="entry name" value="P-loop containing nucleoside triphosphate hydrolases"/>
    <property type="match status" value="1"/>
</dbReference>
<evidence type="ECO:0000313" key="6">
    <source>
        <dbReference type="EMBL" id="KAJ3448841.1"/>
    </source>
</evidence>
<comment type="similarity">
    <text evidence="1">Belongs to the ORC5 family.</text>
</comment>
<dbReference type="Proteomes" id="UP001146793">
    <property type="component" value="Unassembled WGS sequence"/>
</dbReference>
<dbReference type="EMBL" id="JANTQA010000015">
    <property type="protein sequence ID" value="KAJ3448841.1"/>
    <property type="molecule type" value="Genomic_DNA"/>
</dbReference>
<reference evidence="6" key="2">
    <citation type="submission" date="2022-08" db="EMBL/GenBank/DDBJ databases">
        <title>Novel sulphate-reducing endosymbionts in the free-living metamonad Anaeramoeba.</title>
        <authorList>
            <person name="Jerlstrom-Hultqvist J."/>
            <person name="Cepicka I."/>
            <person name="Gallot-Lavallee L."/>
            <person name="Salas-Leiva D."/>
            <person name="Curtis B.A."/>
            <person name="Zahonova K."/>
            <person name="Pipaliya S."/>
            <person name="Dacks J."/>
            <person name="Roger A.J."/>
        </authorList>
    </citation>
    <scope>NUCLEOTIDE SEQUENCE</scope>
    <source>
        <strain evidence="6">Busselton2</strain>
    </source>
</reference>
<sequence>MSLSTINFKDYPGRAKQLRELINLFGMPEDLVPSLYLFGQTATGKTYLIQEIFKNNSKLPFSYIDCIECFTTNTLFETVLNQLYNHYPSPKNSFSNVIQCRSIHSFIQELQKIDPVQTVYLVFDNVRELLELSEQTVSCLLNIGELTGQNYTTILLSDMIWENFRPKNGCIEPIIILLPNYTKEQIIQILLNEIEEEKTKTLYKTFVKLFYEFIQNTSRNLNEIRYLSNLIFPKYVSLSQQETSQLKLYRRIEPLIKIILDHSHMHKITNSELETYWENCESTRSPFEQSNEITEEERALNLPRFSKILLVSVFLASHVPQSKDLQVFTTLIKKRASKKNVDIQSDNKKLLQSPKTFPLDRLLSIFSFFTQAKVDCSSEIYNQLASFVTMGYISIKTSLASLDNINFRCNLSFDIIKEISKSIDIEIGKFLIY</sequence>
<evidence type="ECO:0000259" key="5">
    <source>
        <dbReference type="Pfam" id="PF14630"/>
    </source>
</evidence>
<reference evidence="7" key="1">
    <citation type="submission" date="2022-08" db="EMBL/GenBank/DDBJ databases">
        <title>Novel sulfate-reducing endosymbionts in the free-living metamonad Anaeramoeba.</title>
        <authorList>
            <person name="Jerlstrom-Hultqvist J."/>
            <person name="Cepicka I."/>
            <person name="Gallot-Lavallee L."/>
            <person name="Salas-Leiva D."/>
            <person name="Curtis B.A."/>
            <person name="Zahonova K."/>
            <person name="Pipaliya S."/>
            <person name="Dacks J."/>
            <person name="Roger A.J."/>
        </authorList>
    </citation>
    <scope>NUCLEOTIDE SEQUENCE</scope>
    <source>
        <strain evidence="7">Schooner1</strain>
    </source>
</reference>
<dbReference type="PANTHER" id="PTHR12705">
    <property type="entry name" value="ORIGIN RECOGNITION COMPLEX SUBUNIT 5"/>
    <property type="match status" value="1"/>
</dbReference>
<dbReference type="GO" id="GO:0005664">
    <property type="term" value="C:nuclear origin of replication recognition complex"/>
    <property type="evidence" value="ECO:0007669"/>
    <property type="project" value="TreeGrafter"/>
</dbReference>
<dbReference type="Proteomes" id="UP001150062">
    <property type="component" value="Unassembled WGS sequence"/>
</dbReference>
<accession>A0AAV8A7A6</accession>
<protein>
    <submittedName>
        <fullName evidence="6 7">Origin recognition complex subunit</fullName>
    </submittedName>
</protein>